<gene>
    <name evidence="2" type="ORF">CGOC_LOCUS4810</name>
</gene>
<feature type="compositionally biased region" description="Polar residues" evidence="1">
    <location>
        <begin position="58"/>
        <end position="68"/>
    </location>
</feature>
<dbReference type="Proteomes" id="UP000271889">
    <property type="component" value="Unassembled WGS sequence"/>
</dbReference>
<name>A0A3P6RKG5_CYLGO</name>
<evidence type="ECO:0000313" key="3">
    <source>
        <dbReference type="Proteomes" id="UP000271889"/>
    </source>
</evidence>
<dbReference type="AlphaFoldDB" id="A0A3P6RKG5"/>
<sequence length="296" mass="34128">MRHFKQVKSVIEQLRVSAQNQMTPPNTQHQQQYYENEFYVHPSPNQSQFYATPPPIQADQQQSSENQYYGHPNPNSNQFFATPLSTQTYQQQFSQDQFYVNPTANEQYYDTSPQIQHTHETYGTEFYEQPAPNQEFYATQPIIQQYPHRIAENENYVRSLPVQSLPHSTNREQAPAPQNQQESLEVQQEEVPLASITPTLRTTPTFRGVRQVSQKGVHKVIVYEIPGGSRSYTFMFKRKSSQPNVATYICAQCKKANTYTAVTVSGDDFMQDPTMLAHACIPVEKTKDKADRLCTR</sequence>
<feature type="region of interest" description="Disordered" evidence="1">
    <location>
        <begin position="43"/>
        <end position="68"/>
    </location>
</feature>
<dbReference type="EMBL" id="UYRV01013801">
    <property type="protein sequence ID" value="VDK59857.1"/>
    <property type="molecule type" value="Genomic_DNA"/>
</dbReference>
<organism evidence="2 3">
    <name type="scientific">Cylicostephanus goldi</name>
    <name type="common">Nematode worm</name>
    <dbReference type="NCBI Taxonomy" id="71465"/>
    <lineage>
        <taxon>Eukaryota</taxon>
        <taxon>Metazoa</taxon>
        <taxon>Ecdysozoa</taxon>
        <taxon>Nematoda</taxon>
        <taxon>Chromadorea</taxon>
        <taxon>Rhabditida</taxon>
        <taxon>Rhabditina</taxon>
        <taxon>Rhabditomorpha</taxon>
        <taxon>Strongyloidea</taxon>
        <taxon>Strongylidae</taxon>
        <taxon>Cylicostephanus</taxon>
    </lineage>
</organism>
<evidence type="ECO:0000313" key="2">
    <source>
        <dbReference type="EMBL" id="VDK59857.1"/>
    </source>
</evidence>
<proteinExistence type="predicted"/>
<evidence type="ECO:0000256" key="1">
    <source>
        <dbReference type="SAM" id="MobiDB-lite"/>
    </source>
</evidence>
<keyword evidence="3" id="KW-1185">Reference proteome</keyword>
<accession>A0A3P6RKG5</accession>
<protein>
    <submittedName>
        <fullName evidence="2">Uncharacterized protein</fullName>
    </submittedName>
</protein>
<dbReference type="OrthoDB" id="5876890at2759"/>
<reference evidence="2 3" key="1">
    <citation type="submission" date="2018-11" db="EMBL/GenBank/DDBJ databases">
        <authorList>
            <consortium name="Pathogen Informatics"/>
        </authorList>
    </citation>
    <scope>NUCLEOTIDE SEQUENCE [LARGE SCALE GENOMIC DNA]</scope>
</reference>